<sequence>MCGAATATLPVCGSRPPFCPTGIRLQVTPYGAAGRFQTPGGICAGAPVSRVHLALLGPTLGLAGAAGDLMPSDERRELRF</sequence>
<evidence type="ECO:0000313" key="2">
    <source>
        <dbReference type="Proteomes" id="UP001066276"/>
    </source>
</evidence>
<name>A0AAV7RWS6_PLEWA</name>
<dbReference type="Proteomes" id="UP001066276">
    <property type="component" value="Chromosome 5"/>
</dbReference>
<dbReference type="EMBL" id="JANPWB010000009">
    <property type="protein sequence ID" value="KAJ1155375.1"/>
    <property type="molecule type" value="Genomic_DNA"/>
</dbReference>
<protein>
    <submittedName>
        <fullName evidence="1">Uncharacterized protein</fullName>
    </submittedName>
</protein>
<gene>
    <name evidence="1" type="ORF">NDU88_008105</name>
</gene>
<proteinExistence type="predicted"/>
<comment type="caution">
    <text evidence="1">The sequence shown here is derived from an EMBL/GenBank/DDBJ whole genome shotgun (WGS) entry which is preliminary data.</text>
</comment>
<organism evidence="1 2">
    <name type="scientific">Pleurodeles waltl</name>
    <name type="common">Iberian ribbed newt</name>
    <dbReference type="NCBI Taxonomy" id="8319"/>
    <lineage>
        <taxon>Eukaryota</taxon>
        <taxon>Metazoa</taxon>
        <taxon>Chordata</taxon>
        <taxon>Craniata</taxon>
        <taxon>Vertebrata</taxon>
        <taxon>Euteleostomi</taxon>
        <taxon>Amphibia</taxon>
        <taxon>Batrachia</taxon>
        <taxon>Caudata</taxon>
        <taxon>Salamandroidea</taxon>
        <taxon>Salamandridae</taxon>
        <taxon>Pleurodelinae</taxon>
        <taxon>Pleurodeles</taxon>
    </lineage>
</organism>
<evidence type="ECO:0000313" key="1">
    <source>
        <dbReference type="EMBL" id="KAJ1155375.1"/>
    </source>
</evidence>
<accession>A0AAV7RWS6</accession>
<dbReference type="AlphaFoldDB" id="A0AAV7RWS6"/>
<keyword evidence="2" id="KW-1185">Reference proteome</keyword>
<reference evidence="1" key="1">
    <citation type="journal article" date="2022" name="bioRxiv">
        <title>Sequencing and chromosome-scale assembly of the giantPleurodeles waltlgenome.</title>
        <authorList>
            <person name="Brown T."/>
            <person name="Elewa A."/>
            <person name="Iarovenko S."/>
            <person name="Subramanian E."/>
            <person name="Araus A.J."/>
            <person name="Petzold A."/>
            <person name="Susuki M."/>
            <person name="Suzuki K.-i.T."/>
            <person name="Hayashi T."/>
            <person name="Toyoda A."/>
            <person name="Oliveira C."/>
            <person name="Osipova E."/>
            <person name="Leigh N.D."/>
            <person name="Simon A."/>
            <person name="Yun M.H."/>
        </authorList>
    </citation>
    <scope>NUCLEOTIDE SEQUENCE</scope>
    <source>
        <strain evidence="1">20211129_DDA</strain>
        <tissue evidence="1">Liver</tissue>
    </source>
</reference>